<dbReference type="Proteomes" id="UP001500540">
    <property type="component" value="Unassembled WGS sequence"/>
</dbReference>
<evidence type="ECO:0000313" key="3">
    <source>
        <dbReference type="Proteomes" id="UP001500540"/>
    </source>
</evidence>
<name>A0ABP7GPZ7_9MICO</name>
<gene>
    <name evidence="2" type="ORF">GCM10022240_24080</name>
</gene>
<accession>A0ABP7GPZ7</accession>
<reference evidence="3" key="1">
    <citation type="journal article" date="2019" name="Int. J. Syst. Evol. Microbiol.">
        <title>The Global Catalogue of Microorganisms (GCM) 10K type strain sequencing project: providing services to taxonomists for standard genome sequencing and annotation.</title>
        <authorList>
            <consortium name="The Broad Institute Genomics Platform"/>
            <consortium name="The Broad Institute Genome Sequencing Center for Infectious Disease"/>
            <person name="Wu L."/>
            <person name="Ma J."/>
        </authorList>
    </citation>
    <scope>NUCLEOTIDE SEQUENCE [LARGE SCALE GENOMIC DNA]</scope>
    <source>
        <strain evidence="3">JCM 16950</strain>
    </source>
</reference>
<evidence type="ECO:0000313" key="2">
    <source>
        <dbReference type="EMBL" id="GAA3771070.1"/>
    </source>
</evidence>
<dbReference type="Pfam" id="PF09509">
    <property type="entry name" value="Hypoth_Ymh"/>
    <property type="match status" value="1"/>
</dbReference>
<evidence type="ECO:0000259" key="1">
    <source>
        <dbReference type="Pfam" id="PF09509"/>
    </source>
</evidence>
<keyword evidence="3" id="KW-1185">Reference proteome</keyword>
<feature type="domain" description="Conserved hypothetical protein CHP02391" evidence="1">
    <location>
        <begin position="30"/>
        <end position="153"/>
    </location>
</feature>
<comment type="caution">
    <text evidence="2">The sequence shown here is derived from an EMBL/GenBank/DDBJ whole genome shotgun (WGS) entry which is preliminary data.</text>
</comment>
<sequence length="161" mass="17749">MITYALGKLRTDAETRAILGNDAPTMAADALHPLIWDAASKHWNVGHYSAAVQRAATTLNAEVQDRVGRHDVSDAGLMQQTFCLESPQAERPRLRWAGEDSDLTVKAMRQGILNMSQGVFSAIRNPATHSTDDMARQEALEQLATLSILARWIHRCELVTA</sequence>
<dbReference type="EMBL" id="BAABAF010000008">
    <property type="protein sequence ID" value="GAA3771070.1"/>
    <property type="molecule type" value="Genomic_DNA"/>
</dbReference>
<protein>
    <recommendedName>
        <fullName evidence="1">Conserved hypothetical protein CHP02391 domain-containing protein</fullName>
    </recommendedName>
</protein>
<organism evidence="2 3">
    <name type="scientific">Microbacterium kribbense</name>
    <dbReference type="NCBI Taxonomy" id="433645"/>
    <lineage>
        <taxon>Bacteria</taxon>
        <taxon>Bacillati</taxon>
        <taxon>Actinomycetota</taxon>
        <taxon>Actinomycetes</taxon>
        <taxon>Micrococcales</taxon>
        <taxon>Microbacteriaceae</taxon>
        <taxon>Microbacterium</taxon>
    </lineage>
</organism>
<dbReference type="RefSeq" id="WP_344783927.1">
    <property type="nucleotide sequence ID" value="NZ_BAABAF010000008.1"/>
</dbReference>
<dbReference type="InterPro" id="IPR012654">
    <property type="entry name" value="CHP02391"/>
</dbReference>
<proteinExistence type="predicted"/>